<dbReference type="Pfam" id="PF13843">
    <property type="entry name" value="DDE_Tnp_1_7"/>
    <property type="match status" value="1"/>
</dbReference>
<accession>A0ABQ8T511</accession>
<name>A0ABQ8T511_PERAM</name>
<organism evidence="2 3">
    <name type="scientific">Periplaneta americana</name>
    <name type="common">American cockroach</name>
    <name type="synonym">Blatta americana</name>
    <dbReference type="NCBI Taxonomy" id="6978"/>
    <lineage>
        <taxon>Eukaryota</taxon>
        <taxon>Metazoa</taxon>
        <taxon>Ecdysozoa</taxon>
        <taxon>Arthropoda</taxon>
        <taxon>Hexapoda</taxon>
        <taxon>Insecta</taxon>
        <taxon>Pterygota</taxon>
        <taxon>Neoptera</taxon>
        <taxon>Polyneoptera</taxon>
        <taxon>Dictyoptera</taxon>
        <taxon>Blattodea</taxon>
        <taxon>Blattoidea</taxon>
        <taxon>Blattidae</taxon>
        <taxon>Blattinae</taxon>
        <taxon>Periplaneta</taxon>
    </lineage>
</organism>
<keyword evidence="3" id="KW-1185">Reference proteome</keyword>
<feature type="domain" description="PiggyBac transposable element-derived protein" evidence="1">
    <location>
        <begin position="2"/>
        <end position="73"/>
    </location>
</feature>
<evidence type="ECO:0000259" key="1">
    <source>
        <dbReference type="Pfam" id="PF13843"/>
    </source>
</evidence>
<dbReference type="Proteomes" id="UP001148838">
    <property type="component" value="Unassembled WGS sequence"/>
</dbReference>
<dbReference type="PANTHER" id="PTHR47055:SF2">
    <property type="entry name" value="PIGGYBAC TRANSPOSABLE ELEMENT-DERIVED PROTEIN 2-RELATED"/>
    <property type="match status" value="1"/>
</dbReference>
<comment type="caution">
    <text evidence="2">The sequence shown here is derived from an EMBL/GenBank/DDBJ whole genome shotgun (WGS) entry which is preliminary data.</text>
</comment>
<dbReference type="InterPro" id="IPR029526">
    <property type="entry name" value="PGBD"/>
</dbReference>
<gene>
    <name evidence="2" type="ORF">ANN_10882</name>
</gene>
<protein>
    <recommendedName>
        <fullName evidence="1">PiggyBac transposable element-derived protein domain-containing protein</fullName>
    </recommendedName>
</protein>
<sequence length="93" mass="10850">MRHLKSRFVELFQAEQCLDFDECMVEYYGCHNCKQFIRGKSIRFGYKIWCLNTSTGYLIHFYVYQGKKANGNVEYEENCGKCAAPKPLDLCGV</sequence>
<reference evidence="2 3" key="1">
    <citation type="journal article" date="2022" name="Allergy">
        <title>Genome assembly and annotation of Periplaneta americana reveal a comprehensive cockroach allergen profile.</title>
        <authorList>
            <person name="Wang L."/>
            <person name="Xiong Q."/>
            <person name="Saelim N."/>
            <person name="Wang L."/>
            <person name="Nong W."/>
            <person name="Wan A.T."/>
            <person name="Shi M."/>
            <person name="Liu X."/>
            <person name="Cao Q."/>
            <person name="Hui J.H.L."/>
            <person name="Sookrung N."/>
            <person name="Leung T.F."/>
            <person name="Tungtrongchitr A."/>
            <person name="Tsui S.K.W."/>
        </authorList>
    </citation>
    <scope>NUCLEOTIDE SEQUENCE [LARGE SCALE GENOMIC DNA]</scope>
    <source>
        <strain evidence="2">PWHHKU_190912</strain>
    </source>
</reference>
<dbReference type="InterPro" id="IPR052638">
    <property type="entry name" value="PiggyBac_TE-derived"/>
</dbReference>
<proteinExistence type="predicted"/>
<dbReference type="PANTHER" id="PTHR47055">
    <property type="entry name" value="DDE_TNP_1_7 DOMAIN-CONTAINING PROTEIN"/>
    <property type="match status" value="1"/>
</dbReference>
<evidence type="ECO:0000313" key="2">
    <source>
        <dbReference type="EMBL" id="KAJ4441033.1"/>
    </source>
</evidence>
<evidence type="ECO:0000313" key="3">
    <source>
        <dbReference type="Proteomes" id="UP001148838"/>
    </source>
</evidence>
<dbReference type="EMBL" id="JAJSOF020000015">
    <property type="protein sequence ID" value="KAJ4441033.1"/>
    <property type="molecule type" value="Genomic_DNA"/>
</dbReference>